<feature type="compositionally biased region" description="Basic and acidic residues" evidence="1">
    <location>
        <begin position="178"/>
        <end position="188"/>
    </location>
</feature>
<feature type="compositionally biased region" description="Basic and acidic residues" evidence="1">
    <location>
        <begin position="263"/>
        <end position="276"/>
    </location>
</feature>
<feature type="compositionally biased region" description="Basic residues" evidence="1">
    <location>
        <begin position="98"/>
        <end position="112"/>
    </location>
</feature>
<feature type="domain" description="Peptidoglycan binding-like" evidence="2">
    <location>
        <begin position="267"/>
        <end position="327"/>
    </location>
</feature>
<dbReference type="Proteomes" id="UP000631535">
    <property type="component" value="Unassembled WGS sequence"/>
</dbReference>
<organism evidence="3 4">
    <name type="scientific">Streptomyces daqingensis</name>
    <dbReference type="NCBI Taxonomy" id="1472640"/>
    <lineage>
        <taxon>Bacteria</taxon>
        <taxon>Bacillati</taxon>
        <taxon>Actinomycetota</taxon>
        <taxon>Actinomycetes</taxon>
        <taxon>Kitasatosporales</taxon>
        <taxon>Streptomycetaceae</taxon>
        <taxon>Streptomyces</taxon>
    </lineage>
</organism>
<evidence type="ECO:0000259" key="2">
    <source>
        <dbReference type="Pfam" id="PF01471"/>
    </source>
</evidence>
<dbReference type="Pfam" id="PF01471">
    <property type="entry name" value="PG_binding_1"/>
    <property type="match status" value="1"/>
</dbReference>
<feature type="compositionally biased region" description="Basic and acidic residues" evidence="1">
    <location>
        <begin position="154"/>
        <end position="165"/>
    </location>
</feature>
<dbReference type="Gene3D" id="1.10.101.10">
    <property type="entry name" value="PGBD-like superfamily/PGBD"/>
    <property type="match status" value="1"/>
</dbReference>
<dbReference type="SUPFAM" id="SSF47090">
    <property type="entry name" value="PGBD-like"/>
    <property type="match status" value="1"/>
</dbReference>
<feature type="region of interest" description="Disordered" evidence="1">
    <location>
        <begin position="146"/>
        <end position="291"/>
    </location>
</feature>
<evidence type="ECO:0000313" key="3">
    <source>
        <dbReference type="EMBL" id="GGO52817.1"/>
    </source>
</evidence>
<proteinExistence type="predicted"/>
<evidence type="ECO:0000256" key="1">
    <source>
        <dbReference type="SAM" id="MobiDB-lite"/>
    </source>
</evidence>
<name>A0ABQ2MJ32_9ACTN</name>
<feature type="compositionally biased region" description="Polar residues" evidence="1">
    <location>
        <begin position="322"/>
        <end position="333"/>
    </location>
</feature>
<reference evidence="4" key="1">
    <citation type="journal article" date="2019" name="Int. J. Syst. Evol. Microbiol.">
        <title>The Global Catalogue of Microorganisms (GCM) 10K type strain sequencing project: providing services to taxonomists for standard genome sequencing and annotation.</title>
        <authorList>
            <consortium name="The Broad Institute Genomics Platform"/>
            <consortium name="The Broad Institute Genome Sequencing Center for Infectious Disease"/>
            <person name="Wu L."/>
            <person name="Ma J."/>
        </authorList>
    </citation>
    <scope>NUCLEOTIDE SEQUENCE [LARGE SCALE GENOMIC DNA]</scope>
    <source>
        <strain evidence="4">CGMCC 4.7178</strain>
    </source>
</reference>
<sequence>MGPFTAEHVDPMHIRPYVDLPEPCDPDRSTPDLEPFARCGTGETAELPAVSPDGLNAADDPNGPRDPNGQYEDDPAAPGDHPEAGAAYEPSVSLRAGSGRRRAPGRGGRRRAAAHDDAPKRRRGAVAMAAAGVVAALGAGLLTTQAFTGDDAGDDRSLSEEDRALPEIPSGGPTDSPSRSKKETREAEPSAAPSRTGDDPSRADRGNEDPTGRDAVPPAPSTDPGDPSSPDDDGDDEGGGQGRPDRPPRPPQESTQPGGETLRPGDRGEEVEELQRRLKQVRALDDDEPEDGVYSEDVFRAVARFQGRNNVRGDRFGEYGPSTRQVLESQTRG</sequence>
<keyword evidence="4" id="KW-1185">Reference proteome</keyword>
<dbReference type="InterPro" id="IPR002477">
    <property type="entry name" value="Peptidoglycan-bd-like"/>
</dbReference>
<feature type="compositionally biased region" description="Acidic residues" evidence="1">
    <location>
        <begin position="229"/>
        <end position="238"/>
    </location>
</feature>
<evidence type="ECO:0000313" key="4">
    <source>
        <dbReference type="Proteomes" id="UP000631535"/>
    </source>
</evidence>
<dbReference type="InterPro" id="IPR036366">
    <property type="entry name" value="PGBDSf"/>
</dbReference>
<gene>
    <name evidence="3" type="ORF">GCM10012287_38000</name>
</gene>
<protein>
    <recommendedName>
        <fullName evidence="2">Peptidoglycan binding-like domain-containing protein</fullName>
    </recommendedName>
</protein>
<feature type="region of interest" description="Disordered" evidence="1">
    <location>
        <begin position="314"/>
        <end position="333"/>
    </location>
</feature>
<feature type="compositionally biased region" description="Basic and acidic residues" evidence="1">
    <location>
        <begin position="196"/>
        <end position="212"/>
    </location>
</feature>
<dbReference type="InterPro" id="IPR036365">
    <property type="entry name" value="PGBD-like_sf"/>
</dbReference>
<dbReference type="EMBL" id="BMMP01000012">
    <property type="protein sequence ID" value="GGO52817.1"/>
    <property type="molecule type" value="Genomic_DNA"/>
</dbReference>
<feature type="region of interest" description="Disordered" evidence="1">
    <location>
        <begin position="1"/>
        <end position="126"/>
    </location>
</feature>
<comment type="caution">
    <text evidence="3">The sequence shown here is derived from an EMBL/GenBank/DDBJ whole genome shotgun (WGS) entry which is preliminary data.</text>
</comment>
<accession>A0ABQ2MJ32</accession>